<evidence type="ECO:0000313" key="3">
    <source>
        <dbReference type="EMBL" id="CAG8955733.1"/>
    </source>
</evidence>
<dbReference type="Pfam" id="PF23232">
    <property type="entry name" value="AAA_lid_13"/>
    <property type="match status" value="1"/>
</dbReference>
<evidence type="ECO:0000259" key="2">
    <source>
        <dbReference type="SMART" id="SM00382"/>
    </source>
</evidence>
<dbReference type="CDD" id="cd19481">
    <property type="entry name" value="RecA-like_protease"/>
    <property type="match status" value="1"/>
</dbReference>
<dbReference type="GO" id="GO:0016887">
    <property type="term" value="F:ATP hydrolysis activity"/>
    <property type="evidence" value="ECO:0007669"/>
    <property type="project" value="InterPro"/>
</dbReference>
<feature type="compositionally biased region" description="Basic and acidic residues" evidence="1">
    <location>
        <begin position="35"/>
        <end position="49"/>
    </location>
</feature>
<keyword evidence="4" id="KW-1185">Reference proteome</keyword>
<evidence type="ECO:0000256" key="1">
    <source>
        <dbReference type="SAM" id="MobiDB-lite"/>
    </source>
</evidence>
<dbReference type="Proteomes" id="UP000696280">
    <property type="component" value="Unassembled WGS sequence"/>
</dbReference>
<dbReference type="InterPro" id="IPR003959">
    <property type="entry name" value="ATPase_AAA_core"/>
</dbReference>
<dbReference type="PANTHER" id="PTHR46411">
    <property type="entry name" value="FAMILY ATPASE, PUTATIVE-RELATED"/>
    <property type="match status" value="1"/>
</dbReference>
<dbReference type="SUPFAM" id="SSF52540">
    <property type="entry name" value="P-loop containing nucleoside triphosphate hydrolases"/>
    <property type="match status" value="1"/>
</dbReference>
<feature type="region of interest" description="Disordered" evidence="1">
    <location>
        <begin position="32"/>
        <end position="52"/>
    </location>
</feature>
<dbReference type="InterPro" id="IPR056599">
    <property type="entry name" value="AAA_lid_fung"/>
</dbReference>
<organism evidence="3 4">
    <name type="scientific">Hymenoscyphus fraxineus</name>
    <dbReference type="NCBI Taxonomy" id="746836"/>
    <lineage>
        <taxon>Eukaryota</taxon>
        <taxon>Fungi</taxon>
        <taxon>Dikarya</taxon>
        <taxon>Ascomycota</taxon>
        <taxon>Pezizomycotina</taxon>
        <taxon>Leotiomycetes</taxon>
        <taxon>Helotiales</taxon>
        <taxon>Helotiaceae</taxon>
        <taxon>Hymenoscyphus</taxon>
    </lineage>
</organism>
<dbReference type="Pfam" id="PF22942">
    <property type="entry name" value="DUF7025"/>
    <property type="match status" value="1"/>
</dbReference>
<accession>A0A9N9PUK7</accession>
<name>A0A9N9PUK7_9HELO</name>
<dbReference type="PANTHER" id="PTHR46411:SF2">
    <property type="entry name" value="AAA+ ATPASE DOMAIN-CONTAINING PROTEIN"/>
    <property type="match status" value="1"/>
</dbReference>
<dbReference type="AlphaFoldDB" id="A0A9N9PUK7"/>
<dbReference type="EMBL" id="CAJVRL010000065">
    <property type="protein sequence ID" value="CAG8955733.1"/>
    <property type="molecule type" value="Genomic_DNA"/>
</dbReference>
<reference evidence="3" key="1">
    <citation type="submission" date="2021-07" db="EMBL/GenBank/DDBJ databases">
        <authorList>
            <person name="Durling M."/>
        </authorList>
    </citation>
    <scope>NUCLEOTIDE SEQUENCE</scope>
</reference>
<evidence type="ECO:0000313" key="4">
    <source>
        <dbReference type="Proteomes" id="UP000696280"/>
    </source>
</evidence>
<dbReference type="OrthoDB" id="10042665at2759"/>
<protein>
    <recommendedName>
        <fullName evidence="2">AAA+ ATPase domain-containing protein</fullName>
    </recommendedName>
</protein>
<dbReference type="InterPro" id="IPR027417">
    <property type="entry name" value="P-loop_NTPase"/>
</dbReference>
<dbReference type="GO" id="GO:0005524">
    <property type="term" value="F:ATP binding"/>
    <property type="evidence" value="ECO:0007669"/>
    <property type="project" value="InterPro"/>
</dbReference>
<comment type="caution">
    <text evidence="3">The sequence shown here is derived from an EMBL/GenBank/DDBJ whole genome shotgun (WGS) entry which is preliminary data.</text>
</comment>
<dbReference type="SMART" id="SM00382">
    <property type="entry name" value="AAA"/>
    <property type="match status" value="1"/>
</dbReference>
<sequence length="730" mass="82985">MATTMDNSLQMKYNELLEKRIAQLEKVVNETSKATVEDSKEKEDSKEQDTNQLKTRYRNILRKYDRAAGEHKDEDVSAAALKKPNSKDIAYTFRRVYDPETGEKGAYSELDIEGEELIGILKTVLEKYPGVNFEGDLITMAAPFPPLVHNWSKLKKKLEEDTESQATKDLSSLMDRIESAPELEKYFKTRTPNINAKLVNYDTLWTWFAPKTRIVVKKFFNTPQILEVAISPIPYYTPIERTLHMWAFCWDWNGKAMVKVFYLFKIDRFRGSKSISELEYYPLEFDANKDDLIVKTKERSQKYVKYVSVKPGASQKFIYKGDAYGDTRKVSAVGDDIYDIEEGGQSKQYNDEDNSDKFVPTVVPIKGEFLCDAAAFLQHGIGSHGHVLGEMQEAWRENDPREPDGTPIKLDLQKALKDDTHQLFPPRLLGYATNEKVWGQFAVDFTEEAPAKDTKPFREVLQLDPKYKEMIEALVDSHEKIAATKNKKQSQVEDVVQGKGLGLVLLLHGPPGVGKTLTAETVAKLTGKPLFIVSVAEIGLNPSRAEQNLEKLFALASKWEAILLVDEADVFLETRGSTSSAGRNALVSVLLRVLEYYQGIIILTTNRIKSIDVAVISRIHLAIRYTDLTDEQMRKIFAYFLNQLEPDWIDDREDINTFIDDYGPQYGLNGRQIRNVVAGALASARHGAKHKKGNGKLTARHLKGVCEMTRQFEMQLKENTMAQRYNNEAK</sequence>
<proteinExistence type="predicted"/>
<dbReference type="Pfam" id="PF00004">
    <property type="entry name" value="AAA"/>
    <property type="match status" value="1"/>
</dbReference>
<dbReference type="InterPro" id="IPR054289">
    <property type="entry name" value="DUF7025"/>
</dbReference>
<dbReference type="InterPro" id="IPR003593">
    <property type="entry name" value="AAA+_ATPase"/>
</dbReference>
<gene>
    <name evidence="3" type="ORF">HYFRA_00010999</name>
</gene>
<feature type="domain" description="AAA+ ATPase" evidence="2">
    <location>
        <begin position="501"/>
        <end position="627"/>
    </location>
</feature>
<dbReference type="Gene3D" id="3.40.50.300">
    <property type="entry name" value="P-loop containing nucleotide triphosphate hydrolases"/>
    <property type="match status" value="1"/>
</dbReference>